<dbReference type="SMART" id="SM00195">
    <property type="entry name" value="DSPc"/>
    <property type="match status" value="1"/>
</dbReference>
<dbReference type="PANTHER" id="PTHR10159:SF519">
    <property type="entry name" value="DUAL SPECIFICITY PROTEIN PHOSPHATASE MPK3"/>
    <property type="match status" value="1"/>
</dbReference>
<dbReference type="InterPro" id="IPR020422">
    <property type="entry name" value="TYR_PHOSPHATASE_DUAL_dom"/>
</dbReference>
<dbReference type="GO" id="GO:0043409">
    <property type="term" value="P:negative regulation of MAPK cascade"/>
    <property type="evidence" value="ECO:0007669"/>
    <property type="project" value="TreeGrafter"/>
</dbReference>
<keyword evidence="9" id="KW-1185">Reference proteome</keyword>
<dbReference type="GO" id="GO:0017017">
    <property type="term" value="F:MAP kinase tyrosine/serine/threonine phosphatase activity"/>
    <property type="evidence" value="ECO:0007669"/>
    <property type="project" value="TreeGrafter"/>
</dbReference>
<proteinExistence type="inferred from homology"/>
<dbReference type="GO" id="GO:0005737">
    <property type="term" value="C:cytoplasm"/>
    <property type="evidence" value="ECO:0007669"/>
    <property type="project" value="TreeGrafter"/>
</dbReference>
<evidence type="ECO:0000313" key="9">
    <source>
        <dbReference type="Proteomes" id="UP000612746"/>
    </source>
</evidence>
<evidence type="ECO:0000259" key="6">
    <source>
        <dbReference type="PROSITE" id="PS50054"/>
    </source>
</evidence>
<feature type="region of interest" description="Disordered" evidence="5">
    <location>
        <begin position="1"/>
        <end position="56"/>
    </location>
</feature>
<protein>
    <recommendedName>
        <fullName evidence="2">protein-tyrosine-phosphatase</fullName>
        <ecNumber evidence="2">3.1.3.48</ecNumber>
    </recommendedName>
</protein>
<keyword evidence="4" id="KW-0904">Protein phosphatase</keyword>
<evidence type="ECO:0000256" key="1">
    <source>
        <dbReference type="ARBA" id="ARBA00008601"/>
    </source>
</evidence>
<dbReference type="GO" id="GO:0033550">
    <property type="term" value="F:MAP kinase tyrosine phosphatase activity"/>
    <property type="evidence" value="ECO:0007669"/>
    <property type="project" value="TreeGrafter"/>
</dbReference>
<sequence length="397" mass="44105">MADTSFRFLSQPSVDQPAAKRRNRKGLSLAVPATRPPTAIVHPPATTDNNGPDKPYKQGPIRILPYLYLGDENNANDIAGLKYRHIGYILNVAKEVNHPSEHDFSMSDISEDGASSPCLSISSSASSASSINTLSSSFSFNSLDAFHATSPPPDDLGAHSPFSPTRGVKPTPRGLRMLRFRPSNVSFSSAMRTHRRQSSMKRPSSSDGRRKRHVGQIDVAQNEDGTPFQQIKYKKFAWTHNHENLATELGPALKVIDRARAAKRAILVHCQCGVARSASLVIAYVMHAYKMSLNQAYDFVKAKSTSISPNMYLMFQLRDFETHQGLGLDHRTTTPPLRKCASMQFTDASKDHMFNALVKLDYPSPLSRRSLDDSFYQSHHHSFPSESPFGNNLPMYL</sequence>
<comment type="caution">
    <text evidence="8">The sequence shown here is derived from an EMBL/GenBank/DDBJ whole genome shotgun (WGS) entry which is preliminary data.</text>
</comment>
<dbReference type="Gene3D" id="3.90.190.10">
    <property type="entry name" value="Protein tyrosine phosphatase superfamily"/>
    <property type="match status" value="2"/>
</dbReference>
<dbReference type="EMBL" id="JAEPRA010000005">
    <property type="protein sequence ID" value="KAG2185649.1"/>
    <property type="molecule type" value="Genomic_DNA"/>
</dbReference>
<dbReference type="InterPro" id="IPR029021">
    <property type="entry name" value="Prot-tyrosine_phosphatase-like"/>
</dbReference>
<dbReference type="PANTHER" id="PTHR10159">
    <property type="entry name" value="DUAL SPECIFICITY PROTEIN PHOSPHATASE"/>
    <property type="match status" value="1"/>
</dbReference>
<comment type="similarity">
    <text evidence="1">Belongs to the protein-tyrosine phosphatase family. Non-receptor class dual specificity subfamily.</text>
</comment>
<gene>
    <name evidence="8" type="ORF">INT44_002442</name>
</gene>
<dbReference type="PROSITE" id="PS00383">
    <property type="entry name" value="TYR_PHOSPHATASE_1"/>
    <property type="match status" value="1"/>
</dbReference>
<feature type="domain" description="Tyrosine-protein phosphatase" evidence="6">
    <location>
        <begin position="59"/>
        <end position="326"/>
    </location>
</feature>
<feature type="domain" description="Tyrosine specific protein phosphatases" evidence="7">
    <location>
        <begin position="247"/>
        <end position="303"/>
    </location>
</feature>
<dbReference type="GO" id="GO:0008330">
    <property type="term" value="F:protein tyrosine/threonine phosphatase activity"/>
    <property type="evidence" value="ECO:0007669"/>
    <property type="project" value="TreeGrafter"/>
</dbReference>
<dbReference type="EC" id="3.1.3.48" evidence="2"/>
<dbReference type="PROSITE" id="PS50056">
    <property type="entry name" value="TYR_PHOSPHATASE_2"/>
    <property type="match status" value="1"/>
</dbReference>
<dbReference type="AlphaFoldDB" id="A0A8H7UNV5"/>
<accession>A0A8H7UNV5</accession>
<name>A0A8H7UNV5_9FUNG</name>
<evidence type="ECO:0000256" key="3">
    <source>
        <dbReference type="ARBA" id="ARBA00022801"/>
    </source>
</evidence>
<dbReference type="OrthoDB" id="2017893at2759"/>
<dbReference type="SUPFAM" id="SSF52799">
    <property type="entry name" value="(Phosphotyrosine protein) phosphatases II"/>
    <property type="match status" value="1"/>
</dbReference>
<evidence type="ECO:0000313" key="8">
    <source>
        <dbReference type="EMBL" id="KAG2185649.1"/>
    </source>
</evidence>
<feature type="region of interest" description="Disordered" evidence="5">
    <location>
        <begin position="151"/>
        <end position="174"/>
    </location>
</feature>
<organism evidence="8 9">
    <name type="scientific">Umbelopsis vinacea</name>
    <dbReference type="NCBI Taxonomy" id="44442"/>
    <lineage>
        <taxon>Eukaryota</taxon>
        <taxon>Fungi</taxon>
        <taxon>Fungi incertae sedis</taxon>
        <taxon>Mucoromycota</taxon>
        <taxon>Mucoromycotina</taxon>
        <taxon>Umbelopsidomycetes</taxon>
        <taxon>Umbelopsidales</taxon>
        <taxon>Umbelopsidaceae</taxon>
        <taxon>Umbelopsis</taxon>
    </lineage>
</organism>
<evidence type="ECO:0000259" key="7">
    <source>
        <dbReference type="PROSITE" id="PS50056"/>
    </source>
</evidence>
<dbReference type="PROSITE" id="PS50054">
    <property type="entry name" value="TYR_PHOSPHATASE_DUAL"/>
    <property type="match status" value="1"/>
</dbReference>
<evidence type="ECO:0000256" key="4">
    <source>
        <dbReference type="ARBA" id="ARBA00022912"/>
    </source>
</evidence>
<reference evidence="8" key="1">
    <citation type="submission" date="2020-12" db="EMBL/GenBank/DDBJ databases">
        <title>Metabolic potential, ecology and presence of endohyphal bacteria is reflected in genomic diversity of Mucoromycotina.</title>
        <authorList>
            <person name="Muszewska A."/>
            <person name="Okrasinska A."/>
            <person name="Steczkiewicz K."/>
            <person name="Drgas O."/>
            <person name="Orlowska M."/>
            <person name="Perlinska-Lenart U."/>
            <person name="Aleksandrzak-Piekarczyk T."/>
            <person name="Szatraj K."/>
            <person name="Zielenkiewicz U."/>
            <person name="Pilsyk S."/>
            <person name="Malc E."/>
            <person name="Mieczkowski P."/>
            <person name="Kruszewska J.S."/>
            <person name="Biernat P."/>
            <person name="Pawlowska J."/>
        </authorList>
    </citation>
    <scope>NUCLEOTIDE SEQUENCE</scope>
    <source>
        <strain evidence="8">WA0000051536</strain>
    </source>
</reference>
<dbReference type="InterPro" id="IPR000340">
    <property type="entry name" value="Dual-sp_phosphatase_cat-dom"/>
</dbReference>
<evidence type="ECO:0000256" key="2">
    <source>
        <dbReference type="ARBA" id="ARBA00013064"/>
    </source>
</evidence>
<dbReference type="Proteomes" id="UP000612746">
    <property type="component" value="Unassembled WGS sequence"/>
</dbReference>
<dbReference type="InterPro" id="IPR000387">
    <property type="entry name" value="Tyr_Pase_dom"/>
</dbReference>
<dbReference type="Pfam" id="PF00782">
    <property type="entry name" value="DSPc"/>
    <property type="match status" value="1"/>
</dbReference>
<keyword evidence="3" id="KW-0378">Hydrolase</keyword>
<evidence type="ECO:0000256" key="5">
    <source>
        <dbReference type="SAM" id="MobiDB-lite"/>
    </source>
</evidence>
<dbReference type="InterPro" id="IPR016130">
    <property type="entry name" value="Tyr_Pase_AS"/>
</dbReference>
<feature type="region of interest" description="Disordered" evidence="5">
    <location>
        <begin position="188"/>
        <end position="221"/>
    </location>
</feature>